<feature type="transmembrane region" description="Helical" evidence="1">
    <location>
        <begin position="116"/>
        <end position="138"/>
    </location>
</feature>
<dbReference type="EMBL" id="JBITMB010000009">
    <property type="protein sequence ID" value="MFI7444527.1"/>
    <property type="molecule type" value="Genomic_DNA"/>
</dbReference>
<evidence type="ECO:0000256" key="1">
    <source>
        <dbReference type="SAM" id="Phobius"/>
    </source>
</evidence>
<accession>A0ABW8ACM9</accession>
<protein>
    <submittedName>
        <fullName evidence="2">Uncharacterized protein</fullName>
    </submittedName>
</protein>
<keyword evidence="3" id="KW-1185">Reference proteome</keyword>
<comment type="caution">
    <text evidence="2">The sequence shown here is derived from an EMBL/GenBank/DDBJ whole genome shotgun (WGS) entry which is preliminary data.</text>
</comment>
<feature type="transmembrane region" description="Helical" evidence="1">
    <location>
        <begin position="60"/>
        <end position="79"/>
    </location>
</feature>
<proteinExistence type="predicted"/>
<feature type="transmembrane region" description="Helical" evidence="1">
    <location>
        <begin position="30"/>
        <end position="48"/>
    </location>
</feature>
<sequence>MPTRLLLLLVALGLPRTVLADLDLVPPESGPLYYLLALTPFAAWLLVATVRESRRPFADFLVLGILYGLSLAVAHQVLWNAAAGYGQSPPADAVEFAERFGAGWHEFAFRAYTSGIAMSIGLGTGLVAALVAVGARVWRSHRAH</sequence>
<evidence type="ECO:0000313" key="3">
    <source>
        <dbReference type="Proteomes" id="UP001612928"/>
    </source>
</evidence>
<keyword evidence="1" id="KW-0472">Membrane</keyword>
<dbReference type="Proteomes" id="UP001612928">
    <property type="component" value="Unassembled WGS sequence"/>
</dbReference>
<evidence type="ECO:0000313" key="2">
    <source>
        <dbReference type="EMBL" id="MFI7444527.1"/>
    </source>
</evidence>
<organism evidence="2 3">
    <name type="scientific">Nonomuraea indica</name>
    <dbReference type="NCBI Taxonomy" id="1581193"/>
    <lineage>
        <taxon>Bacteria</taxon>
        <taxon>Bacillati</taxon>
        <taxon>Actinomycetota</taxon>
        <taxon>Actinomycetes</taxon>
        <taxon>Streptosporangiales</taxon>
        <taxon>Streptosporangiaceae</taxon>
        <taxon>Nonomuraea</taxon>
    </lineage>
</organism>
<reference evidence="2 3" key="1">
    <citation type="submission" date="2024-10" db="EMBL/GenBank/DDBJ databases">
        <title>The Natural Products Discovery Center: Release of the First 8490 Sequenced Strains for Exploring Actinobacteria Biosynthetic Diversity.</title>
        <authorList>
            <person name="Kalkreuter E."/>
            <person name="Kautsar S.A."/>
            <person name="Yang D."/>
            <person name="Bader C.D."/>
            <person name="Teijaro C.N."/>
            <person name="Fluegel L."/>
            <person name="Davis C.M."/>
            <person name="Simpson J.R."/>
            <person name="Lauterbach L."/>
            <person name="Steele A.D."/>
            <person name="Gui C."/>
            <person name="Meng S."/>
            <person name="Li G."/>
            <person name="Viehrig K."/>
            <person name="Ye F."/>
            <person name="Su P."/>
            <person name="Kiefer A.F."/>
            <person name="Nichols A."/>
            <person name="Cepeda A.J."/>
            <person name="Yan W."/>
            <person name="Fan B."/>
            <person name="Jiang Y."/>
            <person name="Adhikari A."/>
            <person name="Zheng C.-J."/>
            <person name="Schuster L."/>
            <person name="Cowan T.M."/>
            <person name="Smanski M.J."/>
            <person name="Chevrette M.G."/>
            <person name="De Carvalho L.P.S."/>
            <person name="Shen B."/>
        </authorList>
    </citation>
    <scope>NUCLEOTIDE SEQUENCE [LARGE SCALE GENOMIC DNA]</scope>
    <source>
        <strain evidence="2 3">NPDC049503</strain>
    </source>
</reference>
<dbReference type="RefSeq" id="WP_397024789.1">
    <property type="nucleotide sequence ID" value="NZ_JBITMB010000009.1"/>
</dbReference>
<name>A0ABW8ACM9_9ACTN</name>
<gene>
    <name evidence="2" type="ORF">ACIBP5_31540</name>
</gene>
<keyword evidence="1" id="KW-1133">Transmembrane helix</keyword>
<keyword evidence="1" id="KW-0812">Transmembrane</keyword>